<evidence type="ECO:0000259" key="4">
    <source>
        <dbReference type="Pfam" id="PF00330"/>
    </source>
</evidence>
<dbReference type="GO" id="GO:0051536">
    <property type="term" value="F:iron-sulfur cluster binding"/>
    <property type="evidence" value="ECO:0007669"/>
    <property type="project" value="UniProtKB-KW"/>
</dbReference>
<dbReference type="PROSITE" id="PS00450">
    <property type="entry name" value="ACONITASE_1"/>
    <property type="match status" value="1"/>
</dbReference>
<evidence type="ECO:0000256" key="3">
    <source>
        <dbReference type="ARBA" id="ARBA00023014"/>
    </source>
</evidence>
<accession>A0A0A9YDT3</accession>
<evidence type="ECO:0000256" key="1">
    <source>
        <dbReference type="ARBA" id="ARBA00022723"/>
    </source>
</evidence>
<reference evidence="6" key="3">
    <citation type="journal article" date="2016" name="Gigascience">
        <title>De novo construction of an expanded transcriptome assembly for the western tarnished plant bug, Lygus hesperus.</title>
        <authorList>
            <person name="Tassone E.E."/>
            <person name="Geib S.M."/>
            <person name="Hall B."/>
            <person name="Fabrick J.A."/>
            <person name="Brent C.S."/>
            <person name="Hull J.J."/>
        </authorList>
    </citation>
    <scope>NUCLEOTIDE SEQUENCE</scope>
</reference>
<protein>
    <submittedName>
        <fullName evidence="5">Aconitate hydratase, cytoplasmic</fullName>
    </submittedName>
</protein>
<dbReference type="InterPro" id="IPR015931">
    <property type="entry name" value="Acnase/IPM_dHydase_lsu_aba_1/3"/>
</dbReference>
<dbReference type="InterPro" id="IPR006249">
    <property type="entry name" value="Aconitase/IRP2"/>
</dbReference>
<dbReference type="EMBL" id="GDHC01021381">
    <property type="protein sequence ID" value="JAP97247.1"/>
    <property type="molecule type" value="Transcribed_RNA"/>
</dbReference>
<gene>
    <name evidence="5" type="primary">ACOC_1</name>
    <name evidence="6" type="synonym">ACOC</name>
    <name evidence="5" type="ORF">CM83_11925</name>
    <name evidence="6" type="ORF">g.11251</name>
</gene>
<dbReference type="SUPFAM" id="SSF53732">
    <property type="entry name" value="Aconitase iron-sulfur domain"/>
    <property type="match status" value="1"/>
</dbReference>
<feature type="domain" description="Aconitase/3-isopropylmalate dehydratase large subunit alpha/beta/alpha" evidence="4">
    <location>
        <begin position="1"/>
        <end position="141"/>
    </location>
</feature>
<dbReference type="PANTHER" id="PTHR11670">
    <property type="entry name" value="ACONITASE/IRON-RESPONSIVE ELEMENT FAMILY MEMBER"/>
    <property type="match status" value="1"/>
</dbReference>
<keyword evidence="3" id="KW-0411">Iron-sulfur</keyword>
<dbReference type="AlphaFoldDB" id="A0A0A9YDT3"/>
<keyword evidence="2" id="KW-0408">Iron</keyword>
<keyword evidence="1" id="KW-0479">Metal-binding</keyword>
<dbReference type="Gene3D" id="3.30.499.10">
    <property type="entry name" value="Aconitase, domain 3"/>
    <property type="match status" value="1"/>
</dbReference>
<evidence type="ECO:0000313" key="6">
    <source>
        <dbReference type="EMBL" id="JAP97247.1"/>
    </source>
</evidence>
<dbReference type="Pfam" id="PF00330">
    <property type="entry name" value="Aconitase"/>
    <property type="match status" value="1"/>
</dbReference>
<dbReference type="PRINTS" id="PR00415">
    <property type="entry name" value="ACONITASE"/>
</dbReference>
<sequence>MRHGSVVIASITSCTNTSNPNVLIAAGLLAQKALEKGLRVPPGIKTSLSPGSHVVTKYLECSGLQASLDALGFQATGYGCMTCIGNSGDVAPEVAECINTNNFVAAAVLSGNRNFEARIHPLTAANYLASPPLVLAYALAGRVDIDFANEPIASGVYLRDLWPTSEEIANIVNRYITPDMFREVYEHITTMNES</sequence>
<reference evidence="5" key="1">
    <citation type="journal article" date="2014" name="PLoS ONE">
        <title>Transcriptome-Based Identification of ABC Transporters in the Western Tarnished Plant Bug Lygus hesperus.</title>
        <authorList>
            <person name="Hull J.J."/>
            <person name="Chaney K."/>
            <person name="Geib S.M."/>
            <person name="Fabrick J.A."/>
            <person name="Brent C.S."/>
            <person name="Walsh D."/>
            <person name="Lavine L.C."/>
        </authorList>
    </citation>
    <scope>NUCLEOTIDE SEQUENCE</scope>
</reference>
<proteinExistence type="predicted"/>
<dbReference type="InterPro" id="IPR018136">
    <property type="entry name" value="Aconitase_4Fe-4S_BS"/>
</dbReference>
<dbReference type="GO" id="GO:0046872">
    <property type="term" value="F:metal ion binding"/>
    <property type="evidence" value="ECO:0007669"/>
    <property type="project" value="UniProtKB-KW"/>
</dbReference>
<evidence type="ECO:0000256" key="2">
    <source>
        <dbReference type="ARBA" id="ARBA00023004"/>
    </source>
</evidence>
<dbReference type="InterPro" id="IPR001030">
    <property type="entry name" value="Acoase/IPM_deHydtase_lsu_aba"/>
</dbReference>
<organism evidence="5">
    <name type="scientific">Lygus hesperus</name>
    <name type="common">Western plant bug</name>
    <dbReference type="NCBI Taxonomy" id="30085"/>
    <lineage>
        <taxon>Eukaryota</taxon>
        <taxon>Metazoa</taxon>
        <taxon>Ecdysozoa</taxon>
        <taxon>Arthropoda</taxon>
        <taxon>Hexapoda</taxon>
        <taxon>Insecta</taxon>
        <taxon>Pterygota</taxon>
        <taxon>Neoptera</taxon>
        <taxon>Paraneoptera</taxon>
        <taxon>Hemiptera</taxon>
        <taxon>Heteroptera</taxon>
        <taxon>Panheteroptera</taxon>
        <taxon>Cimicomorpha</taxon>
        <taxon>Miridae</taxon>
        <taxon>Mirini</taxon>
        <taxon>Lygus</taxon>
    </lineage>
</organism>
<dbReference type="InterPro" id="IPR036008">
    <property type="entry name" value="Aconitase_4Fe-4S_dom"/>
</dbReference>
<evidence type="ECO:0000313" key="5">
    <source>
        <dbReference type="EMBL" id="JAG31237.1"/>
    </source>
</evidence>
<reference evidence="5" key="2">
    <citation type="submission" date="2014-07" db="EMBL/GenBank/DDBJ databases">
        <authorList>
            <person name="Hull J."/>
        </authorList>
    </citation>
    <scope>NUCLEOTIDE SEQUENCE</scope>
</reference>
<dbReference type="EMBL" id="GBHO01012367">
    <property type="protein sequence ID" value="JAG31237.1"/>
    <property type="molecule type" value="Transcribed_RNA"/>
</dbReference>
<name>A0A0A9YDT3_LYGHE</name>